<accession>A0AAW6T3H1</accession>
<dbReference type="RefSeq" id="WP_281487762.1">
    <property type="nucleotide sequence ID" value="NZ_JASATX010000001.1"/>
</dbReference>
<dbReference type="AlphaFoldDB" id="A0AAW6T3H1"/>
<sequence length="67" mass="7755">MIIQYQFPPALMTREIAAYYISGSLRDVDELRAMGEITPVGNQKRVKFRKDDLDAYIAALPEKHSRR</sequence>
<reference evidence="1 2" key="1">
    <citation type="submission" date="2023-04" db="EMBL/GenBank/DDBJ databases">
        <title>Klugiella caeni sp. nov. isolated from the sludge of biochemical tank.</title>
        <authorList>
            <person name="Geng K."/>
        </authorList>
    </citation>
    <scope>NUCLEOTIDE SEQUENCE [LARGE SCALE GENOMIC DNA]</scope>
    <source>
        <strain evidence="1 2">YN-L-19</strain>
    </source>
</reference>
<evidence type="ECO:0008006" key="3">
    <source>
        <dbReference type="Google" id="ProtNLM"/>
    </source>
</evidence>
<keyword evidence="2" id="KW-1185">Reference proteome</keyword>
<evidence type="ECO:0000313" key="1">
    <source>
        <dbReference type="EMBL" id="MDI2097994.1"/>
    </source>
</evidence>
<organism evidence="1 2">
    <name type="scientific">Ruicaihuangia caeni</name>
    <dbReference type="NCBI Taxonomy" id="3042517"/>
    <lineage>
        <taxon>Bacteria</taxon>
        <taxon>Bacillati</taxon>
        <taxon>Actinomycetota</taxon>
        <taxon>Actinomycetes</taxon>
        <taxon>Micrococcales</taxon>
        <taxon>Microbacteriaceae</taxon>
        <taxon>Ruicaihuangia</taxon>
    </lineage>
</organism>
<dbReference type="Proteomes" id="UP001321506">
    <property type="component" value="Unassembled WGS sequence"/>
</dbReference>
<comment type="caution">
    <text evidence="1">The sequence shown here is derived from an EMBL/GenBank/DDBJ whole genome shotgun (WGS) entry which is preliminary data.</text>
</comment>
<proteinExistence type="predicted"/>
<evidence type="ECO:0000313" key="2">
    <source>
        <dbReference type="Proteomes" id="UP001321506"/>
    </source>
</evidence>
<name>A0AAW6T3H1_9MICO</name>
<gene>
    <name evidence="1" type="ORF">QF206_03305</name>
</gene>
<protein>
    <recommendedName>
        <fullName evidence="3">Helix-turn-helix domain-containing protein</fullName>
    </recommendedName>
</protein>
<dbReference type="EMBL" id="JASATX010000001">
    <property type="protein sequence ID" value="MDI2097994.1"/>
    <property type="molecule type" value="Genomic_DNA"/>
</dbReference>